<evidence type="ECO:0000256" key="1">
    <source>
        <dbReference type="SAM" id="SignalP"/>
    </source>
</evidence>
<dbReference type="OrthoDB" id="8594082at2"/>
<organism evidence="3 4">
    <name type="scientific">Bdellovibrio bacteriovorus</name>
    <dbReference type="NCBI Taxonomy" id="959"/>
    <lineage>
        <taxon>Bacteria</taxon>
        <taxon>Pseudomonadati</taxon>
        <taxon>Bdellovibrionota</taxon>
        <taxon>Bdellovibrionia</taxon>
        <taxon>Bdellovibrionales</taxon>
        <taxon>Pseudobdellovibrionaceae</taxon>
        <taxon>Bdellovibrio</taxon>
    </lineage>
</organism>
<protein>
    <recommendedName>
        <fullName evidence="2">Solute-binding protein family 3/N-terminal domain-containing protein</fullName>
    </recommendedName>
</protein>
<dbReference type="PANTHER" id="PTHR38834">
    <property type="entry name" value="PERIPLASMIC SUBSTRATE BINDING PROTEIN FAMILY 3"/>
    <property type="match status" value="1"/>
</dbReference>
<feature type="chain" id="PRO_5007572849" description="Solute-binding protein family 3/N-terminal domain-containing protein" evidence="1">
    <location>
        <begin position="20"/>
        <end position="281"/>
    </location>
</feature>
<evidence type="ECO:0000313" key="4">
    <source>
        <dbReference type="Proteomes" id="UP000075391"/>
    </source>
</evidence>
<dbReference type="InterPro" id="IPR001638">
    <property type="entry name" value="Solute-binding_3/MltF_N"/>
</dbReference>
<dbReference type="SUPFAM" id="SSF53850">
    <property type="entry name" value="Periplasmic binding protein-like II"/>
    <property type="match status" value="1"/>
</dbReference>
<dbReference type="Pfam" id="PF00497">
    <property type="entry name" value="SBP_bac_3"/>
    <property type="match status" value="1"/>
</dbReference>
<comment type="caution">
    <text evidence="3">The sequence shown here is derived from an EMBL/GenBank/DDBJ whole genome shotgun (WGS) entry which is preliminary data.</text>
</comment>
<accession>A0A150WGF4</accession>
<dbReference type="Gene3D" id="3.40.190.10">
    <property type="entry name" value="Periplasmic binding protein-like II"/>
    <property type="match status" value="2"/>
</dbReference>
<reference evidence="3 4" key="1">
    <citation type="submission" date="2016-03" db="EMBL/GenBank/DDBJ databases">
        <authorList>
            <person name="Ploux O."/>
        </authorList>
    </citation>
    <scope>NUCLEOTIDE SEQUENCE [LARGE SCALE GENOMIC DNA]</scope>
    <source>
        <strain evidence="3 4">BER2</strain>
    </source>
</reference>
<dbReference type="PANTHER" id="PTHR38834:SF3">
    <property type="entry name" value="SOLUTE-BINDING PROTEIN FAMILY 3_N-TERMINAL DOMAIN-CONTAINING PROTEIN"/>
    <property type="match status" value="1"/>
</dbReference>
<proteinExistence type="predicted"/>
<keyword evidence="1" id="KW-0732">Signal</keyword>
<feature type="domain" description="Solute-binding protein family 3/N-terminal" evidence="2">
    <location>
        <begin position="25"/>
        <end position="245"/>
    </location>
</feature>
<sequence length="281" mass="32057">MIQSLFGLFLVLLASASWAGSNSSSLRVVTEYWPPVTFEEDGKPQGMAVELTQVLQKQMNRSEPIEVLPWPRAYHLVLNQPNVLLFTMIDNAERKNLFNFLGPIAQGEIALFARRTTVLDLSDKEKLKKMAVSVHRGTAFQDTLTRQKFKKIVPVNSPVSGVKMLMAGRVDLICEDVLAVTRMMQEAGYPEDAFVKVATLERVDYYYAFSKNTEPAIIRQWKESLEKTKRSGQFKAIYKKWFGNNPAPENVILRLAEQDLEKPEEKLLWAELLTPQFSDQK</sequence>
<dbReference type="SMART" id="SM00062">
    <property type="entry name" value="PBPb"/>
    <property type="match status" value="1"/>
</dbReference>
<name>A0A150WGF4_BDEBC</name>
<dbReference type="Proteomes" id="UP000075391">
    <property type="component" value="Unassembled WGS sequence"/>
</dbReference>
<feature type="signal peptide" evidence="1">
    <location>
        <begin position="1"/>
        <end position="19"/>
    </location>
</feature>
<gene>
    <name evidence="3" type="ORF">AZI85_06670</name>
</gene>
<dbReference type="RefSeq" id="WP_063244037.1">
    <property type="nucleotide sequence ID" value="NZ_LUKF01000016.1"/>
</dbReference>
<evidence type="ECO:0000313" key="3">
    <source>
        <dbReference type="EMBL" id="KYG61891.1"/>
    </source>
</evidence>
<dbReference type="AlphaFoldDB" id="A0A150WGF4"/>
<evidence type="ECO:0000259" key="2">
    <source>
        <dbReference type="SMART" id="SM00062"/>
    </source>
</evidence>
<dbReference type="EMBL" id="LUKF01000016">
    <property type="protein sequence ID" value="KYG61891.1"/>
    <property type="molecule type" value="Genomic_DNA"/>
</dbReference>